<dbReference type="PANTHER" id="PTHR31793:SF27">
    <property type="entry name" value="NOVEL THIOESTERASE SUPERFAMILY DOMAIN AND SAPOSIN A-TYPE DOMAIN CONTAINING PROTEIN (0610012H03RIK)"/>
    <property type="match status" value="1"/>
</dbReference>
<dbReference type="Pfam" id="PF13279">
    <property type="entry name" value="4HBT_2"/>
    <property type="match status" value="1"/>
</dbReference>
<dbReference type="GO" id="GO:0016787">
    <property type="term" value="F:hydrolase activity"/>
    <property type="evidence" value="ECO:0007669"/>
    <property type="project" value="UniProtKB-KW"/>
</dbReference>
<dbReference type="Gene3D" id="3.10.129.10">
    <property type="entry name" value="Hotdog Thioesterase"/>
    <property type="match status" value="1"/>
</dbReference>
<gene>
    <name evidence="3" type="ORF">ACFSUE_00685</name>
</gene>
<comment type="caution">
    <text evidence="3">The sequence shown here is derived from an EMBL/GenBank/DDBJ whole genome shotgun (WGS) entry which is preliminary data.</text>
</comment>
<dbReference type="InterPro" id="IPR050563">
    <property type="entry name" value="4-hydroxybenzoyl-CoA_TE"/>
</dbReference>
<protein>
    <submittedName>
        <fullName evidence="3">Acyl-CoA thioesterase</fullName>
        <ecNumber evidence="3">3.1.2.-</ecNumber>
    </submittedName>
</protein>
<dbReference type="RefSeq" id="WP_253058837.1">
    <property type="nucleotide sequence ID" value="NZ_JAMXWM010000003.1"/>
</dbReference>
<dbReference type="CDD" id="cd00586">
    <property type="entry name" value="4HBT"/>
    <property type="match status" value="1"/>
</dbReference>
<sequence length="140" mass="16165">MNGNTTKIVVRYNETDKMGVVHHSHYVNYFEVARTDYIQKLGISYRKVEEQGFMMPVLGIDVHYHAPALYDDTLLVETTVGAYDSIKLTFDYKIYREKDRKLLVDGSSSHCWTDLSLRPVSIRRKNPELHALIVKASEQA</sequence>
<reference evidence="4" key="1">
    <citation type="journal article" date="2019" name="Int. J. Syst. Evol. Microbiol.">
        <title>The Global Catalogue of Microorganisms (GCM) 10K type strain sequencing project: providing services to taxonomists for standard genome sequencing and annotation.</title>
        <authorList>
            <consortium name="The Broad Institute Genomics Platform"/>
            <consortium name="The Broad Institute Genome Sequencing Center for Infectious Disease"/>
            <person name="Wu L."/>
            <person name="Ma J."/>
        </authorList>
    </citation>
    <scope>NUCLEOTIDE SEQUENCE [LARGE SCALE GENOMIC DNA]</scope>
    <source>
        <strain evidence="4">TISTR 2466</strain>
    </source>
</reference>
<dbReference type="SUPFAM" id="SSF54637">
    <property type="entry name" value="Thioesterase/thiol ester dehydrase-isomerase"/>
    <property type="match status" value="1"/>
</dbReference>
<evidence type="ECO:0000256" key="1">
    <source>
        <dbReference type="ARBA" id="ARBA00005953"/>
    </source>
</evidence>
<organism evidence="3 4">
    <name type="scientific">Sporolactobacillus shoreicorticis</name>
    <dbReference type="NCBI Taxonomy" id="1923877"/>
    <lineage>
        <taxon>Bacteria</taxon>
        <taxon>Bacillati</taxon>
        <taxon>Bacillota</taxon>
        <taxon>Bacilli</taxon>
        <taxon>Bacillales</taxon>
        <taxon>Sporolactobacillaceae</taxon>
        <taxon>Sporolactobacillus</taxon>
    </lineage>
</organism>
<dbReference type="EMBL" id="JBHUMQ010000001">
    <property type="protein sequence ID" value="MFD2692164.1"/>
    <property type="molecule type" value="Genomic_DNA"/>
</dbReference>
<evidence type="ECO:0000256" key="2">
    <source>
        <dbReference type="ARBA" id="ARBA00022801"/>
    </source>
</evidence>
<keyword evidence="2 3" id="KW-0378">Hydrolase</keyword>
<dbReference type="EC" id="3.1.2.-" evidence="3"/>
<name>A0ABW5RYG4_9BACL</name>
<dbReference type="InterPro" id="IPR006684">
    <property type="entry name" value="YbgC/YbaW"/>
</dbReference>
<proteinExistence type="inferred from homology"/>
<keyword evidence="4" id="KW-1185">Reference proteome</keyword>
<evidence type="ECO:0000313" key="3">
    <source>
        <dbReference type="EMBL" id="MFD2692164.1"/>
    </source>
</evidence>
<evidence type="ECO:0000313" key="4">
    <source>
        <dbReference type="Proteomes" id="UP001597399"/>
    </source>
</evidence>
<dbReference type="PIRSF" id="PIRSF003230">
    <property type="entry name" value="YbgC"/>
    <property type="match status" value="1"/>
</dbReference>
<accession>A0ABW5RYG4</accession>
<dbReference type="Proteomes" id="UP001597399">
    <property type="component" value="Unassembled WGS sequence"/>
</dbReference>
<dbReference type="InterPro" id="IPR029069">
    <property type="entry name" value="HotDog_dom_sf"/>
</dbReference>
<comment type="similarity">
    <text evidence="1">Belongs to the 4-hydroxybenzoyl-CoA thioesterase family.</text>
</comment>
<dbReference type="PANTHER" id="PTHR31793">
    <property type="entry name" value="4-HYDROXYBENZOYL-COA THIOESTERASE FAMILY MEMBER"/>
    <property type="match status" value="1"/>
</dbReference>
<dbReference type="NCBIfam" id="TIGR00051">
    <property type="entry name" value="YbgC/FadM family acyl-CoA thioesterase"/>
    <property type="match status" value="1"/>
</dbReference>